<sequence length="70" mass="7702">MARLCPGDLHHGLDTLAAKLNVRRAIGEAHQASSDSLLTCHTFVKMRNSYFDDDDKLARVAGVLTDVTVY</sequence>
<dbReference type="STRING" id="888268.A0A1E5USL0"/>
<dbReference type="InterPro" id="IPR012337">
    <property type="entry name" value="RNaseH-like_sf"/>
</dbReference>
<name>A0A1E5USL0_9POAL</name>
<comment type="caution">
    <text evidence="1">The sequence shown here is derived from an EMBL/GenBank/DDBJ whole genome shotgun (WGS) entry which is preliminary data.</text>
</comment>
<gene>
    <name evidence="1" type="ORF">BAE44_0023194</name>
</gene>
<dbReference type="EMBL" id="LWDX02065510">
    <property type="protein sequence ID" value="OEL15785.1"/>
    <property type="molecule type" value="Genomic_DNA"/>
</dbReference>
<dbReference type="AlphaFoldDB" id="A0A1E5USL0"/>
<evidence type="ECO:0000313" key="1">
    <source>
        <dbReference type="EMBL" id="OEL15785.1"/>
    </source>
</evidence>
<dbReference type="GO" id="GO:0003676">
    <property type="term" value="F:nucleic acid binding"/>
    <property type="evidence" value="ECO:0007669"/>
    <property type="project" value="InterPro"/>
</dbReference>
<keyword evidence="2" id="KW-1185">Reference proteome</keyword>
<evidence type="ECO:0000313" key="2">
    <source>
        <dbReference type="Proteomes" id="UP000095767"/>
    </source>
</evidence>
<proteinExistence type="predicted"/>
<dbReference type="PANTHER" id="PTHR10797">
    <property type="entry name" value="CCR4-NOT TRANSCRIPTION COMPLEX SUBUNIT"/>
    <property type="match status" value="1"/>
</dbReference>
<protein>
    <submittedName>
        <fullName evidence="1">Uncharacterized protein</fullName>
    </submittedName>
</protein>
<dbReference type="GO" id="GO:0030014">
    <property type="term" value="C:CCR4-NOT complex"/>
    <property type="evidence" value="ECO:0007669"/>
    <property type="project" value="InterPro"/>
</dbReference>
<dbReference type="GO" id="GO:0004535">
    <property type="term" value="F:poly(A)-specific ribonuclease activity"/>
    <property type="evidence" value="ECO:0007669"/>
    <property type="project" value="InterPro"/>
</dbReference>
<dbReference type="OrthoDB" id="739979at2759"/>
<dbReference type="SUPFAM" id="SSF53098">
    <property type="entry name" value="Ribonuclease H-like"/>
    <property type="match status" value="1"/>
</dbReference>
<reference evidence="1 2" key="1">
    <citation type="submission" date="2016-09" db="EMBL/GenBank/DDBJ databases">
        <title>The draft genome of Dichanthelium oligosanthes: A C3 panicoid grass species.</title>
        <authorList>
            <person name="Studer A.J."/>
            <person name="Schnable J.C."/>
            <person name="Brutnell T.P."/>
        </authorList>
    </citation>
    <scope>NUCLEOTIDE SEQUENCE [LARGE SCALE GENOMIC DNA]</scope>
    <source>
        <strain evidence="2">cv. Kellogg 1175</strain>
        <tissue evidence="1">Leaf</tissue>
    </source>
</reference>
<dbReference type="InterPro" id="IPR039637">
    <property type="entry name" value="CNOT7/CNOT8/Pop2"/>
</dbReference>
<accession>A0A1E5USL0</accession>
<organism evidence="1 2">
    <name type="scientific">Dichanthelium oligosanthes</name>
    <dbReference type="NCBI Taxonomy" id="888268"/>
    <lineage>
        <taxon>Eukaryota</taxon>
        <taxon>Viridiplantae</taxon>
        <taxon>Streptophyta</taxon>
        <taxon>Embryophyta</taxon>
        <taxon>Tracheophyta</taxon>
        <taxon>Spermatophyta</taxon>
        <taxon>Magnoliopsida</taxon>
        <taxon>Liliopsida</taxon>
        <taxon>Poales</taxon>
        <taxon>Poaceae</taxon>
        <taxon>PACMAD clade</taxon>
        <taxon>Panicoideae</taxon>
        <taxon>Panicodae</taxon>
        <taxon>Paniceae</taxon>
        <taxon>Dichantheliinae</taxon>
        <taxon>Dichanthelium</taxon>
    </lineage>
</organism>
<dbReference type="InterPro" id="IPR036397">
    <property type="entry name" value="RNaseH_sf"/>
</dbReference>
<dbReference type="Proteomes" id="UP000095767">
    <property type="component" value="Unassembled WGS sequence"/>
</dbReference>
<dbReference type="Gene3D" id="3.30.420.10">
    <property type="entry name" value="Ribonuclease H-like superfamily/Ribonuclease H"/>
    <property type="match status" value="1"/>
</dbReference>